<feature type="compositionally biased region" description="Acidic residues" evidence="1">
    <location>
        <begin position="110"/>
        <end position="127"/>
    </location>
</feature>
<reference evidence="2 3" key="1">
    <citation type="journal article" date="2011" name="Genome Res.">
        <title>Comparative genomics of citric-acid-producing Aspergillus niger ATCC 1015 versus enzyme-producing CBS 513.88.</title>
        <authorList>
            <person name="Andersen M.R."/>
            <person name="Salazar M.P."/>
            <person name="Schaap P.J."/>
            <person name="van de Vondervoort P.J."/>
            <person name="Culley D."/>
            <person name="Thykaer J."/>
            <person name="Frisvad J.C."/>
            <person name="Nielsen K.F."/>
            <person name="Albang R."/>
            <person name="Albermann K."/>
            <person name="Berka R.M."/>
            <person name="Braus G.H."/>
            <person name="Braus-Stromeyer S.A."/>
            <person name="Corrochano L.M."/>
            <person name="Dai Z."/>
            <person name="van Dijck P.W."/>
            <person name="Hofmann G."/>
            <person name="Lasure L.L."/>
            <person name="Magnuson J.K."/>
            <person name="Menke H."/>
            <person name="Meijer M."/>
            <person name="Meijer S.L."/>
            <person name="Nielsen J.B."/>
            <person name="Nielsen M.L."/>
            <person name="van Ooyen A.J."/>
            <person name="Pel H.J."/>
            <person name="Poulsen L."/>
            <person name="Samson R.A."/>
            <person name="Stam H."/>
            <person name="Tsang A."/>
            <person name="van den Brink J.M."/>
            <person name="Atkins A."/>
            <person name="Aerts A."/>
            <person name="Shapiro H."/>
            <person name="Pangilinan J."/>
            <person name="Salamov A."/>
            <person name="Lou Y."/>
            <person name="Lindquist E."/>
            <person name="Lucas S."/>
            <person name="Grimwood J."/>
            <person name="Grigoriev I.V."/>
            <person name="Kubicek C.P."/>
            <person name="Martinez D."/>
            <person name="van Peij N.N."/>
            <person name="Roubos J.A."/>
            <person name="Nielsen J."/>
            <person name="Baker S.E."/>
        </authorList>
    </citation>
    <scope>NUCLEOTIDE SEQUENCE [LARGE SCALE GENOMIC DNA]</scope>
    <source>
        <strain evidence="3">ATCC 1015 / CBS 113.46 / FGSC A1144 / LSHB Ac4 / NCTC 3858a / NRRL 328 / USDA 3528.7</strain>
    </source>
</reference>
<evidence type="ECO:0000313" key="3">
    <source>
        <dbReference type="Proteomes" id="UP000009038"/>
    </source>
</evidence>
<name>G3YA55_ASPNA</name>
<evidence type="ECO:0000256" key="1">
    <source>
        <dbReference type="SAM" id="MobiDB-lite"/>
    </source>
</evidence>
<protein>
    <submittedName>
        <fullName evidence="2">Uncharacterized protein</fullName>
    </submittedName>
</protein>
<comment type="caution">
    <text evidence="2">The sequence shown here is derived from an EMBL/GenBank/DDBJ whole genome shotgun (WGS) entry which is preliminary data.</text>
</comment>
<dbReference type="VEuPathDB" id="FungiDB:ASPNIDRAFT2_44251"/>
<feature type="region of interest" description="Disordered" evidence="1">
    <location>
        <begin position="107"/>
        <end position="135"/>
    </location>
</feature>
<dbReference type="AlphaFoldDB" id="G3YA55"/>
<sequence>MARLSPLLFPTQHPLMPAIRWFPGSSSDRKVRRGEMPNDSNVAVHVSKAKMGRHGKLESVGKVLGLRMHSVPYSGLVGFRAPAAGKLLPTLDGCMVLFSGIIPELGKELCDDDGDDMTMKEEDDDDEKEKKKRWR</sequence>
<accession>G3YA55</accession>
<dbReference type="EMBL" id="ACJE01000016">
    <property type="protein sequence ID" value="EHA20434.1"/>
    <property type="molecule type" value="Genomic_DNA"/>
</dbReference>
<evidence type="ECO:0000313" key="2">
    <source>
        <dbReference type="EMBL" id="EHA20434.1"/>
    </source>
</evidence>
<dbReference type="Proteomes" id="UP000009038">
    <property type="component" value="Unassembled WGS sequence"/>
</dbReference>
<dbReference type="HOGENOM" id="CLU_1885322_0_0_1"/>
<gene>
    <name evidence="2" type="ORF">ASPNIDRAFT_44251</name>
</gene>
<proteinExistence type="predicted"/>
<organism evidence="2 3">
    <name type="scientific">Aspergillus niger (strain ATCC 1015 / CBS 113.46 / FGSC A1144 / LSHB Ac4 / NCTC 3858a / NRRL 328 / USDA 3528.7)</name>
    <dbReference type="NCBI Taxonomy" id="380704"/>
    <lineage>
        <taxon>Eukaryota</taxon>
        <taxon>Fungi</taxon>
        <taxon>Dikarya</taxon>
        <taxon>Ascomycota</taxon>
        <taxon>Pezizomycotina</taxon>
        <taxon>Eurotiomycetes</taxon>
        <taxon>Eurotiomycetidae</taxon>
        <taxon>Eurotiales</taxon>
        <taxon>Aspergillaceae</taxon>
        <taxon>Aspergillus</taxon>
        <taxon>Aspergillus subgen. Circumdati</taxon>
    </lineage>
</organism>